<evidence type="ECO:0000313" key="1">
    <source>
        <dbReference type="EMBL" id="AKM51607.1"/>
    </source>
</evidence>
<proteinExistence type="predicted"/>
<protein>
    <submittedName>
        <fullName evidence="1">Uncharacterized protein</fullName>
    </submittedName>
</protein>
<sequence length="109" mass="12825">MKLYIKLFNRKFDVSTSNGNVRRVYEMQLKIAKTQAEKDVLKRAQDELELVQELPKFLGTMLKLNKQQLNQLDNMDFEATQDAVGYICQRILGRTDEQITEEEKEDPKK</sequence>
<gene>
    <name evidence="1" type="ORF">N573_007900</name>
</gene>
<dbReference type="Proteomes" id="UP000016629">
    <property type="component" value="Chromosome"/>
</dbReference>
<accession>A0A806T749</accession>
<dbReference type="RefSeq" id="WP_042513993.1">
    <property type="nucleotide sequence ID" value="NZ_CP011536.1"/>
</dbReference>
<dbReference type="EMBL" id="CP011536">
    <property type="protein sequence ID" value="AKM51607.1"/>
    <property type="molecule type" value="Genomic_DNA"/>
</dbReference>
<name>A0A806T749_LIMFE</name>
<dbReference type="AlphaFoldDB" id="A0A806T749"/>
<organism evidence="1 2">
    <name type="scientific">Limosilactobacillus fermentum 3872</name>
    <dbReference type="NCBI Taxonomy" id="1381124"/>
    <lineage>
        <taxon>Bacteria</taxon>
        <taxon>Bacillati</taxon>
        <taxon>Bacillota</taxon>
        <taxon>Bacilli</taxon>
        <taxon>Lactobacillales</taxon>
        <taxon>Lactobacillaceae</taxon>
        <taxon>Limosilactobacillus</taxon>
    </lineage>
</organism>
<evidence type="ECO:0000313" key="2">
    <source>
        <dbReference type="Proteomes" id="UP000016629"/>
    </source>
</evidence>
<dbReference type="Pfam" id="PF06896">
    <property type="entry name" value="Phage_TAC_3"/>
    <property type="match status" value="1"/>
</dbReference>
<reference evidence="1 2" key="1">
    <citation type="journal article" date="2013" name="Genome Announc.">
        <title>Draft Genome Sequence of Lactobacillus fermentum Strain 3872.</title>
        <authorList>
            <person name="Karlyshev A.V."/>
            <person name="Raju K."/>
            <person name="Abramov V.M."/>
        </authorList>
    </citation>
    <scope>NUCLEOTIDE SEQUENCE [LARGE SCALE GENOMIC DNA]</scope>
    <source>
        <strain evidence="1 2">3872</strain>
    </source>
</reference>
<reference evidence="1 2" key="2">
    <citation type="journal article" name="FEMS Microbiol. Lett.">
        <title>Lactobacillus fermentum 3872 genome sequencing reveals plasmid and chromosomal genes potentially involved in a probiotic activity.</title>
        <authorList>
            <person name="Lehri B."/>
            <person name="Seddon A.M."/>
            <person name="Karlyshev A.V."/>
        </authorList>
    </citation>
    <scope>NUCLEOTIDE SEQUENCE [LARGE SCALE GENOMIC DNA]</scope>
    <source>
        <strain evidence="1 2">3872</strain>
    </source>
</reference>
<dbReference type="InterPro" id="IPR009681">
    <property type="entry name" value="Phage_TAC_Siphoviridae"/>
</dbReference>